<keyword evidence="3" id="KW-1185">Reference proteome</keyword>
<name>A0A1Y1ZW65_9FUNG</name>
<reference evidence="2 3" key="1">
    <citation type="submission" date="2016-08" db="EMBL/GenBank/DDBJ databases">
        <title>A Parts List for Fungal Cellulosomes Revealed by Comparative Genomics.</title>
        <authorList>
            <consortium name="DOE Joint Genome Institute"/>
            <person name="Haitjema C.H."/>
            <person name="Gilmore S.P."/>
            <person name="Henske J.K."/>
            <person name="Solomon K.V."/>
            <person name="De Groot R."/>
            <person name="Kuo A."/>
            <person name="Mondo S.J."/>
            <person name="Salamov A.A."/>
            <person name="Labutti K."/>
            <person name="Zhao Z."/>
            <person name="Chiniquy J."/>
            <person name="Barry K."/>
            <person name="Brewer H.M."/>
            <person name="Purvine S.O."/>
            <person name="Wright A.T."/>
            <person name="Boxma B."/>
            <person name="Van Alen T."/>
            <person name="Hackstein J.H."/>
            <person name="Baker S.E."/>
            <person name="Grigoriev I.V."/>
            <person name="O'Malley M.A."/>
        </authorList>
    </citation>
    <scope>NUCLEOTIDE SEQUENCE [LARGE SCALE GENOMIC DNA]</scope>
    <source>
        <strain evidence="2 3">G1</strain>
    </source>
</reference>
<dbReference type="AlphaFoldDB" id="A0A1Y1ZW65"/>
<evidence type="ECO:0000313" key="2">
    <source>
        <dbReference type="EMBL" id="ORY14481.1"/>
    </source>
</evidence>
<dbReference type="Proteomes" id="UP000193920">
    <property type="component" value="Unassembled WGS sequence"/>
</dbReference>
<proteinExistence type="predicted"/>
<feature type="domain" description="DUF4474" evidence="1">
    <location>
        <begin position="80"/>
        <end position="228"/>
    </location>
</feature>
<dbReference type="InterPro" id="IPR029322">
    <property type="entry name" value="DUF4474"/>
</dbReference>
<evidence type="ECO:0000313" key="3">
    <source>
        <dbReference type="Proteomes" id="UP000193920"/>
    </source>
</evidence>
<dbReference type="EMBL" id="MCOG01000349">
    <property type="protein sequence ID" value="ORY14481.1"/>
    <property type="molecule type" value="Genomic_DNA"/>
</dbReference>
<dbReference type="OrthoDB" id="10335364at2759"/>
<comment type="caution">
    <text evidence="2">The sequence shown here is derived from an EMBL/GenBank/DDBJ whole genome shotgun (WGS) entry which is preliminary data.</text>
</comment>
<evidence type="ECO:0000259" key="1">
    <source>
        <dbReference type="Pfam" id="PF14751"/>
    </source>
</evidence>
<accession>A0A1Y1ZW65</accession>
<protein>
    <recommendedName>
        <fullName evidence="1">DUF4474 domain-containing protein</fullName>
    </recommendedName>
</protein>
<sequence>MMRLNIRQYVALLIYVFINLSIAYPANSVHFEKRGWNTFWNNIGNSISDAISNIIHGGTEVAENMGIDTAAFGARVLDMYSDDDGVYHASVDGWQKHFGYNNLYDFAFNVGTSMKKSKTMFNYNGQNYILWAWKGDYINLGAGAELGIYYGGKDKDSHWKVNTSLSMPMTLTLVHKSKGTVVNNWSDTTWWITAFNPDKKFKKVDANDLIAYYTAKFTDSGMFSAFYISSDRVSEGWNCKNSTQTCDLKF</sequence>
<organism evidence="2 3">
    <name type="scientific">Neocallimastix californiae</name>
    <dbReference type="NCBI Taxonomy" id="1754190"/>
    <lineage>
        <taxon>Eukaryota</taxon>
        <taxon>Fungi</taxon>
        <taxon>Fungi incertae sedis</taxon>
        <taxon>Chytridiomycota</taxon>
        <taxon>Chytridiomycota incertae sedis</taxon>
        <taxon>Neocallimastigomycetes</taxon>
        <taxon>Neocallimastigales</taxon>
        <taxon>Neocallimastigaceae</taxon>
        <taxon>Neocallimastix</taxon>
    </lineage>
</organism>
<dbReference type="Pfam" id="PF14751">
    <property type="entry name" value="DUF4474"/>
    <property type="match status" value="1"/>
</dbReference>
<gene>
    <name evidence="2" type="ORF">LY90DRAFT_708588</name>
</gene>